<keyword evidence="1 2" id="KW-0238">DNA-binding</keyword>
<dbReference type="PANTHER" id="PTHR43479:SF11">
    <property type="entry name" value="ACREF_ENVCD OPERON REPRESSOR-RELATED"/>
    <property type="match status" value="1"/>
</dbReference>
<dbReference type="Gene3D" id="1.10.357.10">
    <property type="entry name" value="Tetracycline Repressor, domain 2"/>
    <property type="match status" value="1"/>
</dbReference>
<dbReference type="InterPro" id="IPR050624">
    <property type="entry name" value="HTH-type_Tx_Regulator"/>
</dbReference>
<protein>
    <submittedName>
        <fullName evidence="4">AcrR family transcriptional regulator</fullName>
    </submittedName>
</protein>
<dbReference type="Pfam" id="PF00440">
    <property type="entry name" value="TetR_N"/>
    <property type="match status" value="1"/>
</dbReference>
<name>A0ABT9RCL1_9ACTN</name>
<evidence type="ECO:0000256" key="1">
    <source>
        <dbReference type="ARBA" id="ARBA00023125"/>
    </source>
</evidence>
<sequence length="190" mass="21028">MSARRSDTRERIQQVALELFAERGYEKTSLREVAERLEITRPALYYHFKAKEEILSSVIEDLNASIGELVEWAAAQPHTREAREEILGRIAALLNDQWRPLIRFAQVNQAAMAELPAGAQMQERILTMVSVLSSPEDGAVEQFEARLAVIALILGSVPLMGGPELTEEERAATAMTVATRLISGLRGSGQ</sequence>
<dbReference type="Proteomes" id="UP001230426">
    <property type="component" value="Unassembled WGS sequence"/>
</dbReference>
<dbReference type="InterPro" id="IPR023772">
    <property type="entry name" value="DNA-bd_HTH_TetR-type_CS"/>
</dbReference>
<reference evidence="4 5" key="1">
    <citation type="submission" date="2023-07" db="EMBL/GenBank/DDBJ databases">
        <title>Sequencing the genomes of 1000 actinobacteria strains.</title>
        <authorList>
            <person name="Klenk H.-P."/>
        </authorList>
    </citation>
    <scope>NUCLEOTIDE SEQUENCE [LARGE SCALE GENOMIC DNA]</scope>
    <source>
        <strain evidence="4 5">DSM 44109</strain>
    </source>
</reference>
<evidence type="ECO:0000256" key="2">
    <source>
        <dbReference type="PROSITE-ProRule" id="PRU00335"/>
    </source>
</evidence>
<dbReference type="PROSITE" id="PS01081">
    <property type="entry name" value="HTH_TETR_1"/>
    <property type="match status" value="1"/>
</dbReference>
<feature type="domain" description="HTH tetR-type" evidence="3">
    <location>
        <begin position="6"/>
        <end position="66"/>
    </location>
</feature>
<feature type="DNA-binding region" description="H-T-H motif" evidence="2">
    <location>
        <begin position="29"/>
        <end position="48"/>
    </location>
</feature>
<evidence type="ECO:0000313" key="5">
    <source>
        <dbReference type="Proteomes" id="UP001230426"/>
    </source>
</evidence>
<keyword evidence="5" id="KW-1185">Reference proteome</keyword>
<evidence type="ECO:0000259" key="3">
    <source>
        <dbReference type="PROSITE" id="PS50977"/>
    </source>
</evidence>
<dbReference type="EMBL" id="JAUSRB010000002">
    <property type="protein sequence ID" value="MDP9866985.1"/>
    <property type="molecule type" value="Genomic_DNA"/>
</dbReference>
<accession>A0ABT9RCL1</accession>
<dbReference type="SUPFAM" id="SSF46689">
    <property type="entry name" value="Homeodomain-like"/>
    <property type="match status" value="1"/>
</dbReference>
<dbReference type="PROSITE" id="PS50977">
    <property type="entry name" value="HTH_TETR_2"/>
    <property type="match status" value="1"/>
</dbReference>
<dbReference type="InterPro" id="IPR001647">
    <property type="entry name" value="HTH_TetR"/>
</dbReference>
<dbReference type="PRINTS" id="PR00455">
    <property type="entry name" value="HTHTETR"/>
</dbReference>
<comment type="caution">
    <text evidence="4">The sequence shown here is derived from an EMBL/GenBank/DDBJ whole genome shotgun (WGS) entry which is preliminary data.</text>
</comment>
<proteinExistence type="predicted"/>
<dbReference type="RefSeq" id="WP_306868209.1">
    <property type="nucleotide sequence ID" value="NZ_JAUSRB010000002.1"/>
</dbReference>
<dbReference type="InterPro" id="IPR009057">
    <property type="entry name" value="Homeodomain-like_sf"/>
</dbReference>
<dbReference type="PANTHER" id="PTHR43479">
    <property type="entry name" value="ACREF/ENVCD OPERON REPRESSOR-RELATED"/>
    <property type="match status" value="1"/>
</dbReference>
<evidence type="ECO:0000313" key="4">
    <source>
        <dbReference type="EMBL" id="MDP9866985.1"/>
    </source>
</evidence>
<gene>
    <name evidence="4" type="ORF">J2S55_006251</name>
</gene>
<organism evidence="4 5">
    <name type="scientific">Streptosporangium brasiliense</name>
    <dbReference type="NCBI Taxonomy" id="47480"/>
    <lineage>
        <taxon>Bacteria</taxon>
        <taxon>Bacillati</taxon>
        <taxon>Actinomycetota</taxon>
        <taxon>Actinomycetes</taxon>
        <taxon>Streptosporangiales</taxon>
        <taxon>Streptosporangiaceae</taxon>
        <taxon>Streptosporangium</taxon>
    </lineage>
</organism>